<proteinExistence type="predicted"/>
<comment type="caution">
    <text evidence="2">The sequence shown here is derived from an EMBL/GenBank/DDBJ whole genome shotgun (WGS) entry which is preliminary data.</text>
</comment>
<sequence length="162" mass="18654">MLHSSYLFVQLILRLIGWGEYFPVGSRCRHWVLSGIALLSFRLAKAPRDKEHPYDYISLSLLYLRTWKVRDFGSSRNLLYAFGNSRWHCIFACHAVDILMGLFSSGPEMVSHAVAHEHVHSHGHGTSYPCFEYDNSRPRPQLYWITKRAGEKQGSGLMKAIK</sequence>
<evidence type="ECO:0000313" key="2">
    <source>
        <dbReference type="EMBL" id="RYR50510.1"/>
    </source>
</evidence>
<gene>
    <name evidence="2" type="ORF">Ahy_A07g037130</name>
</gene>
<dbReference type="AlphaFoldDB" id="A0A445CHY1"/>
<dbReference type="Proteomes" id="UP000289738">
    <property type="component" value="Chromosome A07"/>
</dbReference>
<keyword evidence="3" id="KW-1185">Reference proteome</keyword>
<name>A0A445CHY1_ARAHY</name>
<evidence type="ECO:0000256" key="1">
    <source>
        <dbReference type="SAM" id="SignalP"/>
    </source>
</evidence>
<keyword evidence="1" id="KW-0732">Signal</keyword>
<reference evidence="2 3" key="1">
    <citation type="submission" date="2019-01" db="EMBL/GenBank/DDBJ databases">
        <title>Sequencing of cultivated peanut Arachis hypogaea provides insights into genome evolution and oil improvement.</title>
        <authorList>
            <person name="Chen X."/>
        </authorList>
    </citation>
    <scope>NUCLEOTIDE SEQUENCE [LARGE SCALE GENOMIC DNA]</scope>
    <source>
        <strain evidence="3">cv. Fuhuasheng</strain>
        <tissue evidence="2">Leaves</tissue>
    </source>
</reference>
<dbReference type="EMBL" id="SDMP01000007">
    <property type="protein sequence ID" value="RYR50510.1"/>
    <property type="molecule type" value="Genomic_DNA"/>
</dbReference>
<accession>A0A445CHY1</accession>
<feature type="signal peptide" evidence="1">
    <location>
        <begin position="1"/>
        <end position="19"/>
    </location>
</feature>
<feature type="chain" id="PRO_5018978307" evidence="1">
    <location>
        <begin position="20"/>
        <end position="162"/>
    </location>
</feature>
<dbReference type="STRING" id="3818.A0A445CHY1"/>
<organism evidence="2 3">
    <name type="scientific">Arachis hypogaea</name>
    <name type="common">Peanut</name>
    <dbReference type="NCBI Taxonomy" id="3818"/>
    <lineage>
        <taxon>Eukaryota</taxon>
        <taxon>Viridiplantae</taxon>
        <taxon>Streptophyta</taxon>
        <taxon>Embryophyta</taxon>
        <taxon>Tracheophyta</taxon>
        <taxon>Spermatophyta</taxon>
        <taxon>Magnoliopsida</taxon>
        <taxon>eudicotyledons</taxon>
        <taxon>Gunneridae</taxon>
        <taxon>Pentapetalae</taxon>
        <taxon>rosids</taxon>
        <taxon>fabids</taxon>
        <taxon>Fabales</taxon>
        <taxon>Fabaceae</taxon>
        <taxon>Papilionoideae</taxon>
        <taxon>50 kb inversion clade</taxon>
        <taxon>dalbergioids sensu lato</taxon>
        <taxon>Dalbergieae</taxon>
        <taxon>Pterocarpus clade</taxon>
        <taxon>Arachis</taxon>
    </lineage>
</organism>
<evidence type="ECO:0000313" key="3">
    <source>
        <dbReference type="Proteomes" id="UP000289738"/>
    </source>
</evidence>
<protein>
    <submittedName>
        <fullName evidence="2">Uncharacterized protein</fullName>
    </submittedName>
</protein>